<dbReference type="Gene3D" id="3.30.200.20">
    <property type="entry name" value="Phosphorylase Kinase, domain 1"/>
    <property type="match status" value="1"/>
</dbReference>
<feature type="non-terminal residue" evidence="3">
    <location>
        <position position="1"/>
    </location>
</feature>
<evidence type="ECO:0000256" key="1">
    <source>
        <dbReference type="ARBA" id="ARBA00022741"/>
    </source>
</evidence>
<name>A0A5J9SKX3_9POAL</name>
<keyword evidence="1" id="KW-0547">Nucleotide-binding</keyword>
<comment type="caution">
    <text evidence="3">The sequence shown here is derived from an EMBL/GenBank/DDBJ whole genome shotgun (WGS) entry which is preliminary data.</text>
</comment>
<keyword evidence="2" id="KW-0067">ATP-binding</keyword>
<dbReference type="Proteomes" id="UP000324897">
    <property type="component" value="Unassembled WGS sequence"/>
</dbReference>
<evidence type="ECO:0008006" key="5">
    <source>
        <dbReference type="Google" id="ProtNLM"/>
    </source>
</evidence>
<protein>
    <recommendedName>
        <fullName evidence="5">Protein kinase domain-containing protein</fullName>
    </recommendedName>
</protein>
<dbReference type="AlphaFoldDB" id="A0A5J9SKX3"/>
<dbReference type="InterPro" id="IPR045274">
    <property type="entry name" value="WAK-like"/>
</dbReference>
<evidence type="ECO:0000313" key="3">
    <source>
        <dbReference type="EMBL" id="TVT99631.1"/>
    </source>
</evidence>
<dbReference type="PANTHER" id="PTHR27005">
    <property type="entry name" value="WALL-ASSOCIATED RECEPTOR KINASE-LIKE 21"/>
    <property type="match status" value="1"/>
</dbReference>
<dbReference type="PANTHER" id="PTHR27005:SF503">
    <property type="entry name" value="OS06G0142500 PROTEIN"/>
    <property type="match status" value="1"/>
</dbReference>
<dbReference type="SUPFAM" id="SSF56112">
    <property type="entry name" value="Protein kinase-like (PK-like)"/>
    <property type="match status" value="1"/>
</dbReference>
<accession>A0A5J9SKX3</accession>
<dbReference type="GO" id="GO:0007166">
    <property type="term" value="P:cell surface receptor signaling pathway"/>
    <property type="evidence" value="ECO:0007669"/>
    <property type="project" value="InterPro"/>
</dbReference>
<dbReference type="EMBL" id="RWGY01000694">
    <property type="protein sequence ID" value="TVT99631.1"/>
    <property type="molecule type" value="Genomic_DNA"/>
</dbReference>
<proteinExistence type="predicted"/>
<gene>
    <name evidence="3" type="ORF">EJB05_55000</name>
</gene>
<dbReference type="Gramene" id="TVT99631">
    <property type="protein sequence ID" value="TVT99631"/>
    <property type="gene ID" value="EJB05_55000"/>
</dbReference>
<dbReference type="Gene3D" id="2.10.25.10">
    <property type="entry name" value="Laminin"/>
    <property type="match status" value="1"/>
</dbReference>
<keyword evidence="4" id="KW-1185">Reference proteome</keyword>
<dbReference type="GO" id="GO:0004674">
    <property type="term" value="F:protein serine/threonine kinase activity"/>
    <property type="evidence" value="ECO:0007669"/>
    <property type="project" value="TreeGrafter"/>
</dbReference>
<evidence type="ECO:0000313" key="4">
    <source>
        <dbReference type="Proteomes" id="UP000324897"/>
    </source>
</evidence>
<reference evidence="3 4" key="1">
    <citation type="journal article" date="2019" name="Sci. Rep.">
        <title>A high-quality genome of Eragrostis curvula grass provides insights into Poaceae evolution and supports new strategies to enhance forage quality.</title>
        <authorList>
            <person name="Carballo J."/>
            <person name="Santos B.A.C.M."/>
            <person name="Zappacosta D."/>
            <person name="Garbus I."/>
            <person name="Selva J.P."/>
            <person name="Gallo C.A."/>
            <person name="Diaz A."/>
            <person name="Albertini E."/>
            <person name="Caccamo M."/>
            <person name="Echenique V."/>
        </authorList>
    </citation>
    <scope>NUCLEOTIDE SEQUENCE [LARGE SCALE GENOMIC DNA]</scope>
    <source>
        <strain evidence="4">cv. Victoria</strain>
        <tissue evidence="3">Leaf</tissue>
    </source>
</reference>
<dbReference type="InterPro" id="IPR011009">
    <property type="entry name" value="Kinase-like_dom_sf"/>
</dbReference>
<evidence type="ECO:0000256" key="2">
    <source>
        <dbReference type="ARBA" id="ARBA00022840"/>
    </source>
</evidence>
<dbReference type="GO" id="GO:0005886">
    <property type="term" value="C:plasma membrane"/>
    <property type="evidence" value="ECO:0007669"/>
    <property type="project" value="TreeGrafter"/>
</dbReference>
<dbReference type="CDD" id="cd00054">
    <property type="entry name" value="EGF_CA"/>
    <property type="match status" value="1"/>
</dbReference>
<sequence length="310" mass="34669">MNSECIDEPNALGYCCICAQGYDGNPYLKKGCQGHHGALMRFVNLWFNVHNALLHLQTSMSVNLHHLSTLATVHAATRLEATTVHAHKELRVTTQRQQLPLTCSNTIGSYNCSCPQGTQSDDPKTAACTFIPDGLNQTEPEVVIGIFSPTAFARILLVSLITLNYYNTYLDRVDRPHHLYICSSDLLSEKKANERKVENGGQILYQKILSQQVDTVTIFTIEDLKTATNNFDKSRELGTWGHGTVYKGVLRNGKLVAVKRSKVMNLSETDEFVQEIIILSQINHKNVAAALKWKYLYWCMNSSQTALSST</sequence>
<dbReference type="OrthoDB" id="4062651at2759"/>
<organism evidence="3 4">
    <name type="scientific">Eragrostis curvula</name>
    <name type="common">weeping love grass</name>
    <dbReference type="NCBI Taxonomy" id="38414"/>
    <lineage>
        <taxon>Eukaryota</taxon>
        <taxon>Viridiplantae</taxon>
        <taxon>Streptophyta</taxon>
        <taxon>Embryophyta</taxon>
        <taxon>Tracheophyta</taxon>
        <taxon>Spermatophyta</taxon>
        <taxon>Magnoliopsida</taxon>
        <taxon>Liliopsida</taxon>
        <taxon>Poales</taxon>
        <taxon>Poaceae</taxon>
        <taxon>PACMAD clade</taxon>
        <taxon>Chloridoideae</taxon>
        <taxon>Eragrostideae</taxon>
        <taxon>Eragrostidinae</taxon>
        <taxon>Eragrostis</taxon>
    </lineage>
</organism>
<dbReference type="GO" id="GO:0005524">
    <property type="term" value="F:ATP binding"/>
    <property type="evidence" value="ECO:0007669"/>
    <property type="project" value="UniProtKB-KW"/>
</dbReference>